<proteinExistence type="predicted"/>
<dbReference type="AlphaFoldDB" id="A0A2K9F4E4"/>
<name>A0A2K9F4E4_9RHOB</name>
<evidence type="ECO:0000256" key="1">
    <source>
        <dbReference type="SAM" id="MobiDB-lite"/>
    </source>
</evidence>
<protein>
    <recommendedName>
        <fullName evidence="5">Chemotaxis protein MotC</fullName>
    </recommendedName>
</protein>
<evidence type="ECO:0000313" key="3">
    <source>
        <dbReference type="EMBL" id="AUH34011.1"/>
    </source>
</evidence>
<feature type="region of interest" description="Disordered" evidence="1">
    <location>
        <begin position="417"/>
        <end position="440"/>
    </location>
</feature>
<sequence length="497" mass="51684">MTNAPLISALAALGLSLGAALPASAQQPLSASDWLSGSIQAPPRESSGWRPDDERPSDAQRATPGAPPVAETGAVGKVAVSRLDETDPDRAGTISARAAGLPANLWAGSDAEVLASMIDGSSARLPATNALLRRILTAQLTPPTMTGEAERGRLFLARADRLLDMGANADAARLLVSAGQRTPESFRRLFDVALLAGEEGRACSVMNDTPGIAPSFGARIFCLAQSGDWSAAAITFHGAERFGLIPRDRLALLAQFLDDSYVDAGETLEPPQPVTPLDFRMHEAVGQPLPTAQLPLAFGYSDLRSTTGWKARLEAAERLSRAGTLPAQQMALIYSEQKPAASGGVWERVGAYQRLQQALDTADAEATGKALIDSFDEFARAGMAGVLASLVAADLPSDLNGRAGEIAGWLQQWQGLPTTRPVPPDPALAGGQASTLAQGDDRHGEAVLEAIAQIDSGLDGDKAQAAKALASLRALGLTAEADLAQAQLTLAPLMDGS</sequence>
<evidence type="ECO:0000256" key="2">
    <source>
        <dbReference type="SAM" id="SignalP"/>
    </source>
</evidence>
<keyword evidence="4" id="KW-1185">Reference proteome</keyword>
<evidence type="ECO:0008006" key="5">
    <source>
        <dbReference type="Google" id="ProtNLM"/>
    </source>
</evidence>
<dbReference type="Proteomes" id="UP000233742">
    <property type="component" value="Chromosome"/>
</dbReference>
<accession>A0A2K9F4E4</accession>
<dbReference type="EMBL" id="CP025408">
    <property type="protein sequence ID" value="AUH34011.1"/>
    <property type="molecule type" value="Genomic_DNA"/>
</dbReference>
<gene>
    <name evidence="3" type="ORF">CUV01_11960</name>
</gene>
<dbReference type="KEGG" id="paro:CUV01_11960"/>
<feature type="chain" id="PRO_5014739599" description="Chemotaxis protein MotC" evidence="2">
    <location>
        <begin position="26"/>
        <end position="497"/>
    </location>
</feature>
<feature type="signal peptide" evidence="2">
    <location>
        <begin position="1"/>
        <end position="25"/>
    </location>
</feature>
<organism evidence="3 4">
    <name type="scientific">Paracoccus tegillarcae</name>
    <dbReference type="NCBI Taxonomy" id="1529068"/>
    <lineage>
        <taxon>Bacteria</taxon>
        <taxon>Pseudomonadati</taxon>
        <taxon>Pseudomonadota</taxon>
        <taxon>Alphaproteobacteria</taxon>
        <taxon>Rhodobacterales</taxon>
        <taxon>Paracoccaceae</taxon>
        <taxon>Paracoccus</taxon>
    </lineage>
</organism>
<reference evidence="3 4" key="1">
    <citation type="submission" date="2017-12" db="EMBL/GenBank/DDBJ databases">
        <authorList>
            <person name="Hurst M.R.H."/>
        </authorList>
    </citation>
    <scope>NUCLEOTIDE SEQUENCE [LARGE SCALE GENOMIC DNA]</scope>
    <source>
        <strain evidence="3 4">BM15</strain>
    </source>
</reference>
<dbReference type="RefSeq" id="WP_101460676.1">
    <property type="nucleotide sequence ID" value="NZ_CP025408.1"/>
</dbReference>
<keyword evidence="2" id="KW-0732">Signal</keyword>
<dbReference type="OrthoDB" id="7929427at2"/>
<evidence type="ECO:0000313" key="4">
    <source>
        <dbReference type="Proteomes" id="UP000233742"/>
    </source>
</evidence>
<feature type="region of interest" description="Disordered" evidence="1">
    <location>
        <begin position="34"/>
        <end position="75"/>
    </location>
</feature>